<dbReference type="AlphaFoldDB" id="A0A7Y0N1K4"/>
<proteinExistence type="predicted"/>
<dbReference type="Proteomes" id="UP000565155">
    <property type="component" value="Unassembled WGS sequence"/>
</dbReference>
<accession>A0A7Y0N1K4</accession>
<evidence type="ECO:0000313" key="1">
    <source>
        <dbReference type="EMBL" id="NMR77312.1"/>
    </source>
</evidence>
<reference evidence="1 2" key="1">
    <citation type="submission" date="2020-04" db="EMBL/GenBank/DDBJ databases">
        <title>Whole-genome sequencing of Vibrio spp. from China reveals different genetic environments of blaCTX-M-14 among diverse lineages.</title>
        <authorList>
            <person name="Zheng Z."/>
            <person name="Ye L."/>
            <person name="Chen S."/>
        </authorList>
    </citation>
    <scope>NUCLEOTIDE SEQUENCE [LARGE SCALE GENOMIC DNA]</scope>
    <source>
        <strain evidence="1 2">Vb1636</strain>
    </source>
</reference>
<comment type="caution">
    <text evidence="1">The sequence shown here is derived from an EMBL/GenBank/DDBJ whole genome shotgun (WGS) entry which is preliminary data.</text>
</comment>
<name>A0A7Y0N1K4_VIBAL</name>
<evidence type="ECO:0000313" key="2">
    <source>
        <dbReference type="Proteomes" id="UP000565155"/>
    </source>
</evidence>
<organism evidence="1 2">
    <name type="scientific">Vibrio alginolyticus</name>
    <dbReference type="NCBI Taxonomy" id="663"/>
    <lineage>
        <taxon>Bacteria</taxon>
        <taxon>Pseudomonadati</taxon>
        <taxon>Pseudomonadota</taxon>
        <taxon>Gammaproteobacteria</taxon>
        <taxon>Vibrionales</taxon>
        <taxon>Vibrionaceae</taxon>
        <taxon>Vibrio</taxon>
    </lineage>
</organism>
<feature type="non-terminal residue" evidence="1">
    <location>
        <position position="43"/>
    </location>
</feature>
<dbReference type="EMBL" id="JABCMA010000623">
    <property type="protein sequence ID" value="NMR77312.1"/>
    <property type="molecule type" value="Genomic_DNA"/>
</dbReference>
<gene>
    <name evidence="1" type="ORF">HKB35_27415</name>
</gene>
<protein>
    <submittedName>
        <fullName evidence="1">Nuclease PIN</fullName>
    </submittedName>
</protein>
<sequence length="43" mass="4876">MSTFREIRQLIPSQPTADGEGVKIRRVAGFNNTSFSPFLMMDE</sequence>